<organism evidence="1 2">
    <name type="scientific">Paenirhodobacter populi</name>
    <dbReference type="NCBI Taxonomy" id="2306993"/>
    <lineage>
        <taxon>Bacteria</taxon>
        <taxon>Pseudomonadati</taxon>
        <taxon>Pseudomonadota</taxon>
        <taxon>Alphaproteobacteria</taxon>
        <taxon>Rhodobacterales</taxon>
        <taxon>Rhodobacter group</taxon>
        <taxon>Paenirhodobacter</taxon>
    </lineage>
</organism>
<dbReference type="RefSeq" id="WP_128270342.1">
    <property type="nucleotide sequence ID" value="NZ_SAUW01000017.1"/>
</dbReference>
<keyword evidence="2" id="KW-1185">Reference proteome</keyword>
<dbReference type="Pfam" id="PF11300">
    <property type="entry name" value="DUF3102"/>
    <property type="match status" value="1"/>
</dbReference>
<gene>
    <name evidence="1" type="ORF">D2T33_15410</name>
</gene>
<reference evidence="1 2" key="2">
    <citation type="submission" date="2019-01" db="EMBL/GenBank/DDBJ databases">
        <authorList>
            <person name="Li Y."/>
        </authorList>
    </citation>
    <scope>NUCLEOTIDE SEQUENCE [LARGE SCALE GENOMIC DNA]</scope>
    <source>
        <strain evidence="1 2">2D-5</strain>
    </source>
</reference>
<dbReference type="AlphaFoldDB" id="A0A443IPN3"/>
<accession>A0A443IPN3</accession>
<dbReference type="EMBL" id="SAUW01000017">
    <property type="protein sequence ID" value="RWR08481.1"/>
    <property type="molecule type" value="Genomic_DNA"/>
</dbReference>
<dbReference type="Proteomes" id="UP000285710">
    <property type="component" value="Unassembled WGS sequence"/>
</dbReference>
<evidence type="ECO:0000313" key="1">
    <source>
        <dbReference type="EMBL" id="RWR08481.1"/>
    </source>
</evidence>
<sequence>MTSGSNILPHLAADVAKLHREAEGFEKEAIKKALAAGRKLNEAKAMTRHGEWSEWLATTGIGERTAQRYMRRDRCALNSDTVTDLGGIGATLEWLKPVQLPPKGSILLASADGFDPEGNDLMGFVWPEGKGYHVAMLDLRPEWPHMKKTNRAIVPAAAGETPIWLTLWSSFDWRLKEMTFETISDRPNIEDVVSMVQAFHKDSPGAGR</sequence>
<evidence type="ECO:0000313" key="2">
    <source>
        <dbReference type="Proteomes" id="UP000285710"/>
    </source>
</evidence>
<dbReference type="InterPro" id="IPR021451">
    <property type="entry name" value="DUF3102"/>
</dbReference>
<name>A0A443IPN3_9RHOB</name>
<proteinExistence type="predicted"/>
<comment type="caution">
    <text evidence="1">The sequence shown here is derived from an EMBL/GenBank/DDBJ whole genome shotgun (WGS) entry which is preliminary data.</text>
</comment>
<reference evidence="1 2" key="1">
    <citation type="submission" date="2019-01" db="EMBL/GenBank/DDBJ databases">
        <title>Sinorhodobacter populi sp. nov. isolated from the symptomatic bark tissue of Populus euramericana canker.</title>
        <authorList>
            <person name="Xu G."/>
        </authorList>
    </citation>
    <scope>NUCLEOTIDE SEQUENCE [LARGE SCALE GENOMIC DNA]</scope>
    <source>
        <strain evidence="1 2">2D-5</strain>
    </source>
</reference>
<protein>
    <submittedName>
        <fullName evidence="1">DUF3102 domain-containing protein</fullName>
    </submittedName>
</protein>